<feature type="transmembrane region" description="Helical" evidence="1">
    <location>
        <begin position="58"/>
        <end position="78"/>
    </location>
</feature>
<reference evidence="2 3" key="1">
    <citation type="submission" date="2017-01" db="EMBL/GenBank/DDBJ databases">
        <authorList>
            <person name="Varghese N."/>
            <person name="Submissions S."/>
        </authorList>
    </citation>
    <scope>NUCLEOTIDE SEQUENCE [LARGE SCALE GENOMIC DNA]</scope>
    <source>
        <strain evidence="2 3">RUG2-6</strain>
    </source>
</reference>
<feature type="transmembrane region" description="Helical" evidence="1">
    <location>
        <begin position="30"/>
        <end position="49"/>
    </location>
</feature>
<organism evidence="2 3">
    <name type="scientific">Peribacillus simplex</name>
    <dbReference type="NCBI Taxonomy" id="1478"/>
    <lineage>
        <taxon>Bacteria</taxon>
        <taxon>Bacillati</taxon>
        <taxon>Bacillota</taxon>
        <taxon>Bacilli</taxon>
        <taxon>Bacillales</taxon>
        <taxon>Bacillaceae</taxon>
        <taxon>Peribacillus</taxon>
    </lineage>
</organism>
<sequence length="79" mass="9605">MYAQLTVFVGVVFAWFLVRNNIDNYWSYSAIMYLMLGTGVLLIGIENFIVREKKRKDYLIWFISALLFYWIAIDYFFFY</sequence>
<proteinExistence type="predicted"/>
<gene>
    <name evidence="2" type="ORF">SAMN05878482_102773</name>
</gene>
<dbReference type="AlphaFoldDB" id="A0A9X8WK68"/>
<accession>A0A9X8WK68</accession>
<keyword evidence="1" id="KW-1133">Transmembrane helix</keyword>
<keyword evidence="1" id="KW-0472">Membrane</keyword>
<keyword evidence="1" id="KW-0812">Transmembrane</keyword>
<dbReference type="Proteomes" id="UP000185829">
    <property type="component" value="Unassembled WGS sequence"/>
</dbReference>
<evidence type="ECO:0000313" key="2">
    <source>
        <dbReference type="EMBL" id="SIR01380.1"/>
    </source>
</evidence>
<name>A0A9X8WK68_9BACI</name>
<evidence type="ECO:0000313" key="3">
    <source>
        <dbReference type="Proteomes" id="UP000185829"/>
    </source>
</evidence>
<dbReference type="EMBL" id="FTMX01000002">
    <property type="protein sequence ID" value="SIR01380.1"/>
    <property type="molecule type" value="Genomic_DNA"/>
</dbReference>
<comment type="caution">
    <text evidence="2">The sequence shown here is derived from an EMBL/GenBank/DDBJ whole genome shotgun (WGS) entry which is preliminary data.</text>
</comment>
<evidence type="ECO:0000256" key="1">
    <source>
        <dbReference type="SAM" id="Phobius"/>
    </source>
</evidence>
<protein>
    <submittedName>
        <fullName evidence="2">Uncharacterized protein</fullName>
    </submittedName>
</protein>